<name>A0A379E231_9BACT</name>
<dbReference type="InterPro" id="IPR001763">
    <property type="entry name" value="Rhodanese-like_dom"/>
</dbReference>
<feature type="chain" id="PRO_5016937704" evidence="1">
    <location>
        <begin position="21"/>
        <end position="128"/>
    </location>
</feature>
<reference evidence="3 4" key="1">
    <citation type="submission" date="2018-06" db="EMBL/GenBank/DDBJ databases">
        <authorList>
            <consortium name="Pathogen Informatics"/>
            <person name="Doyle S."/>
        </authorList>
    </citation>
    <scope>NUCLEOTIDE SEQUENCE [LARGE SCALE GENOMIC DNA]</scope>
    <source>
        <strain evidence="3 4">NCTC13067</strain>
    </source>
</reference>
<dbReference type="InterPro" id="IPR050229">
    <property type="entry name" value="GlpE_sulfurtransferase"/>
</dbReference>
<feature type="domain" description="Rhodanese" evidence="2">
    <location>
        <begin position="37"/>
        <end position="127"/>
    </location>
</feature>
<accession>A0A379E231</accession>
<keyword evidence="1" id="KW-0732">Signal</keyword>
<dbReference type="Pfam" id="PF00581">
    <property type="entry name" value="Rhodanese"/>
    <property type="match status" value="1"/>
</dbReference>
<sequence>MRKTLTAILAALGFSLGTTAQNIFENVDVNHFEQFVRSDSVQLVDVRTPKEYAEGHIVGAVNINVKDSAFLTAALSRLDKERPCAVYCRSGKRSALAASLLAKRGFAVTNLLGGIVAWTEARKEITKE</sequence>
<proteinExistence type="predicted"/>
<dbReference type="AlphaFoldDB" id="A0A379E231"/>
<dbReference type="SUPFAM" id="SSF52821">
    <property type="entry name" value="Rhodanese/Cell cycle control phosphatase"/>
    <property type="match status" value="1"/>
</dbReference>
<dbReference type="CDD" id="cd00158">
    <property type="entry name" value="RHOD"/>
    <property type="match status" value="1"/>
</dbReference>
<evidence type="ECO:0000256" key="1">
    <source>
        <dbReference type="SAM" id="SignalP"/>
    </source>
</evidence>
<keyword evidence="3" id="KW-0808">Transferase</keyword>
<dbReference type="GO" id="GO:0004792">
    <property type="term" value="F:thiosulfate-cyanide sulfurtransferase activity"/>
    <property type="evidence" value="ECO:0007669"/>
    <property type="project" value="UniProtKB-EC"/>
</dbReference>
<dbReference type="RefSeq" id="WP_004351908.1">
    <property type="nucleotide sequence ID" value="NZ_CAJPOG010000199.1"/>
</dbReference>
<evidence type="ECO:0000259" key="2">
    <source>
        <dbReference type="PROSITE" id="PS50206"/>
    </source>
</evidence>
<organism evidence="3 4">
    <name type="scientific">Prevotella denticola</name>
    <dbReference type="NCBI Taxonomy" id="28129"/>
    <lineage>
        <taxon>Bacteria</taxon>
        <taxon>Pseudomonadati</taxon>
        <taxon>Bacteroidota</taxon>
        <taxon>Bacteroidia</taxon>
        <taxon>Bacteroidales</taxon>
        <taxon>Prevotellaceae</taxon>
        <taxon>Prevotella</taxon>
    </lineage>
</organism>
<dbReference type="PANTHER" id="PTHR43031:SF1">
    <property type="entry name" value="PYRIDINE NUCLEOTIDE-DISULPHIDE OXIDOREDUCTASE"/>
    <property type="match status" value="1"/>
</dbReference>
<dbReference type="EC" id="2.8.1.1" evidence="3"/>
<dbReference type="Gene3D" id="3.40.250.10">
    <property type="entry name" value="Rhodanese-like domain"/>
    <property type="match status" value="1"/>
</dbReference>
<dbReference type="EMBL" id="UGTM01000001">
    <property type="protein sequence ID" value="SUB86768.1"/>
    <property type="molecule type" value="Genomic_DNA"/>
</dbReference>
<evidence type="ECO:0000313" key="4">
    <source>
        <dbReference type="Proteomes" id="UP000255469"/>
    </source>
</evidence>
<protein>
    <submittedName>
        <fullName evidence="3">Thiosulfate sulfurtransferase PspE</fullName>
        <ecNumber evidence="3">2.8.1.1</ecNumber>
    </submittedName>
</protein>
<feature type="signal peptide" evidence="1">
    <location>
        <begin position="1"/>
        <end position="20"/>
    </location>
</feature>
<dbReference type="Proteomes" id="UP000255469">
    <property type="component" value="Unassembled WGS sequence"/>
</dbReference>
<dbReference type="PANTHER" id="PTHR43031">
    <property type="entry name" value="FAD-DEPENDENT OXIDOREDUCTASE"/>
    <property type="match status" value="1"/>
</dbReference>
<gene>
    <name evidence="3" type="primary">pspE</name>
    <name evidence="3" type="ORF">NCTC13067_00417</name>
</gene>
<dbReference type="PROSITE" id="PS50206">
    <property type="entry name" value="RHODANESE_3"/>
    <property type="match status" value="1"/>
</dbReference>
<dbReference type="InterPro" id="IPR036873">
    <property type="entry name" value="Rhodanese-like_dom_sf"/>
</dbReference>
<dbReference type="SMART" id="SM00450">
    <property type="entry name" value="RHOD"/>
    <property type="match status" value="1"/>
</dbReference>
<evidence type="ECO:0000313" key="3">
    <source>
        <dbReference type="EMBL" id="SUB86768.1"/>
    </source>
</evidence>